<name>A0A9W6BKJ9_9CHLO</name>
<sequence length="767" mass="86715">MAIGTETFFGHMEELGQPDQVQSLPRLAGNPAFERFLITNLSANLREQYAGQGFQHRDLSAMFNRGPGEVVLSVHHDVLGLVQELFRHPLGASGLALRPTMRYDKHGQREYNEMYTADRWNKDQARYPKDTMIYVMAWSDKMAFDKAGRQTGHPLTISLGQSSDSVEFRDQRRKLLQEALRQSLEVLMEASKGVVRLYDHTGTIRECRVVLGAFLADLQEQWDALSLAHYPASRCDVATLATREDFIKPDAAPAARTEEIMRKVTAVAMDLEAGKLRGWKTTYDNLCRGFGFHPNEVALWGFHGTDIYSCVPADTLHQCFNGMTKHLFACLLDYINENCRDHKESVVCILRDRLSSYRRLHYGGRIPANSLWAIKTCGEENEAIMRFIGIALYGLMEFGVADEVVELFAKYARYVQLRDTHVHTTGSLRMLEDLVAGLQGDILKVFPTKNWDFPKFFHMRKYAADIRMYGMTDLTTTGPKESLVKDIRKAWMNTNKKNDTYNQQGAEAQRSRKHIMGRSGRTLAWDRVASTVAGATRDGDVEDTSAARAFRPCLAAFLKEQWQGIAPVELDEATIELRRVAALFYEPYGTSNLIRPARAFSALFGPGSKRQGFCDLSMLGTGDVGYGKHDGQNDLSEIVTDTWYGRCLLLFTARMRGQEVNGVYVRWFGPSEHVWNRTLNLRPLEWHKRTGDVEGYGCVSLESVMERVCIVRVVPRRIPGIAPSKKRKGAATEGRPSDGPGYFILNDMVGPVPVDYTYIHTDQPRPE</sequence>
<comment type="caution">
    <text evidence="1">The sequence shown here is derived from an EMBL/GenBank/DDBJ whole genome shotgun (WGS) entry which is preliminary data.</text>
</comment>
<dbReference type="AlphaFoldDB" id="A0A9W6BKJ9"/>
<reference evidence="1 2" key="1">
    <citation type="journal article" date="2023" name="Commun. Biol.">
        <title>Reorganization of the ancestral sex-determining regions during the evolution of trioecy in Pleodorina starrii.</title>
        <authorList>
            <person name="Takahashi K."/>
            <person name="Suzuki S."/>
            <person name="Kawai-Toyooka H."/>
            <person name="Yamamoto K."/>
            <person name="Hamaji T."/>
            <person name="Ootsuki R."/>
            <person name="Yamaguchi H."/>
            <person name="Kawachi M."/>
            <person name="Higashiyama T."/>
            <person name="Nozaki H."/>
        </authorList>
    </citation>
    <scope>NUCLEOTIDE SEQUENCE [LARGE SCALE GENOMIC DNA]</scope>
    <source>
        <strain evidence="1 2">NIES-4479</strain>
    </source>
</reference>
<dbReference type="InterPro" id="IPR041078">
    <property type="entry name" value="Plavaka"/>
</dbReference>
<dbReference type="Proteomes" id="UP001165080">
    <property type="component" value="Unassembled WGS sequence"/>
</dbReference>
<evidence type="ECO:0000313" key="2">
    <source>
        <dbReference type="Proteomes" id="UP001165080"/>
    </source>
</evidence>
<gene>
    <name evidence="1" type="primary">PLEST012050</name>
    <name evidence="1" type="ORF">PLESTB_000751800</name>
</gene>
<accession>A0A9W6BKJ9</accession>
<proteinExistence type="predicted"/>
<dbReference type="EMBL" id="BRXU01000008">
    <property type="protein sequence ID" value="GLC53455.1"/>
    <property type="molecule type" value="Genomic_DNA"/>
</dbReference>
<organism evidence="1 2">
    <name type="scientific">Pleodorina starrii</name>
    <dbReference type="NCBI Taxonomy" id="330485"/>
    <lineage>
        <taxon>Eukaryota</taxon>
        <taxon>Viridiplantae</taxon>
        <taxon>Chlorophyta</taxon>
        <taxon>core chlorophytes</taxon>
        <taxon>Chlorophyceae</taxon>
        <taxon>CS clade</taxon>
        <taxon>Chlamydomonadales</taxon>
        <taxon>Volvocaceae</taxon>
        <taxon>Pleodorina</taxon>
    </lineage>
</organism>
<dbReference type="Pfam" id="PF18759">
    <property type="entry name" value="Plavaka"/>
    <property type="match status" value="1"/>
</dbReference>
<keyword evidence="2" id="KW-1185">Reference proteome</keyword>
<protein>
    <submittedName>
        <fullName evidence="1">Uncharacterized protein</fullName>
    </submittedName>
</protein>
<evidence type="ECO:0000313" key="1">
    <source>
        <dbReference type="EMBL" id="GLC53455.1"/>
    </source>
</evidence>